<protein>
    <recommendedName>
        <fullName evidence="6">PKD/REJ-like domain-containing protein</fullName>
    </recommendedName>
</protein>
<keyword evidence="8" id="KW-1185">Reference proteome</keyword>
<name>A0ABN8L2T3_CHISP</name>
<evidence type="ECO:0000313" key="8">
    <source>
        <dbReference type="Proteomes" id="UP001153292"/>
    </source>
</evidence>
<dbReference type="EMBL" id="OU963910">
    <property type="protein sequence ID" value="CAH2983376.1"/>
    <property type="molecule type" value="Genomic_DNA"/>
</dbReference>
<accession>A0ABN8L2T3</accession>
<dbReference type="PANTHER" id="PTHR46730">
    <property type="entry name" value="POLYCYSTIN-1"/>
    <property type="match status" value="1"/>
</dbReference>
<evidence type="ECO:0000256" key="3">
    <source>
        <dbReference type="ARBA" id="ARBA00022737"/>
    </source>
</evidence>
<sequence length="664" mass="75128">MCSLYVQWTAHKDMLTESLSRFRILAPQFICPKDEDAVLDKPDNTVITLQTTDPALRIEWVVRWVPLVAPTQRFTLMLWKTTRALEKQLNKAQPEPYVYIIENSEMLAGVNYVFNVTAINNDGTVEQPKSFNIDNTQGDNKLMIEGRNDMISVFLVGAQIANADETFTVNAEVTTCYPTQDYFFSWTVRAVESAHVLNVSHILSSNLEIAPFSLIAGLTYNINCKVLRKSNEDLITQTNLPFKVAHRGLEVYLSADYLMVFTNYTFSLESLVINHDYYESPLTYTWQCLYENNENCIDFVDSKENGTLTFRDGLPFLGEYTVMLKVTVLDQECSWNCTIIVVEQILPILQVTPLRRLLNDGSEVVLTANASNVAPTCSLTWYFATNEYLDSLNENICNETQDHQHGELLSDTLTIFSLEEQFLSELSDFTNETEWRQVTTSLRAQAGRARFLAECGCSLTFSCKTLGEVYADIWFQLNKSPKAGEVKIAPESGTALESTFRISTRAAVDPDSPLKYSFYCSIGADETLSLASNSDHRSVETILPFVVDGTEVWVEVCDAFGACSKSNVNKIVLSPGEGRTLETLLQDASAHVRRCELDLLRRVAMSALVTYNNTQQTTAFSKLCDSLRELLLEIKEECRYRNIEKYSDLLNQLQRFGFESNNHI</sequence>
<keyword evidence="4" id="KW-1133">Transmembrane helix</keyword>
<feature type="domain" description="PKD/REJ-like" evidence="6">
    <location>
        <begin position="175"/>
        <end position="568"/>
    </location>
</feature>
<comment type="subcellular location">
    <subcellularLocation>
        <location evidence="1">Membrane</location>
    </subcellularLocation>
</comment>
<dbReference type="InterPro" id="IPR002859">
    <property type="entry name" value="PKD/REJ-like"/>
</dbReference>
<keyword evidence="5" id="KW-0472">Membrane</keyword>
<reference evidence="7" key="1">
    <citation type="submission" date="2021-12" db="EMBL/GenBank/DDBJ databases">
        <authorList>
            <person name="King R."/>
        </authorList>
    </citation>
    <scope>NUCLEOTIDE SEQUENCE</scope>
</reference>
<gene>
    <name evidence="7" type="ORF">CHILSU_LOCUS3681</name>
</gene>
<keyword evidence="2" id="KW-0812">Transmembrane</keyword>
<evidence type="ECO:0000256" key="4">
    <source>
        <dbReference type="ARBA" id="ARBA00022989"/>
    </source>
</evidence>
<keyword evidence="3" id="KW-0677">Repeat</keyword>
<evidence type="ECO:0000256" key="1">
    <source>
        <dbReference type="ARBA" id="ARBA00004370"/>
    </source>
</evidence>
<evidence type="ECO:0000256" key="2">
    <source>
        <dbReference type="ARBA" id="ARBA00022692"/>
    </source>
</evidence>
<dbReference type="Proteomes" id="UP001153292">
    <property type="component" value="Chromosome 17"/>
</dbReference>
<organism evidence="7 8">
    <name type="scientific">Chilo suppressalis</name>
    <name type="common">Asiatic rice borer moth</name>
    <dbReference type="NCBI Taxonomy" id="168631"/>
    <lineage>
        <taxon>Eukaryota</taxon>
        <taxon>Metazoa</taxon>
        <taxon>Ecdysozoa</taxon>
        <taxon>Arthropoda</taxon>
        <taxon>Hexapoda</taxon>
        <taxon>Insecta</taxon>
        <taxon>Pterygota</taxon>
        <taxon>Neoptera</taxon>
        <taxon>Endopterygota</taxon>
        <taxon>Lepidoptera</taxon>
        <taxon>Glossata</taxon>
        <taxon>Ditrysia</taxon>
        <taxon>Pyraloidea</taxon>
        <taxon>Crambidae</taxon>
        <taxon>Crambinae</taxon>
        <taxon>Chilo</taxon>
    </lineage>
</organism>
<evidence type="ECO:0000259" key="6">
    <source>
        <dbReference type="Pfam" id="PF02010"/>
    </source>
</evidence>
<dbReference type="Pfam" id="PF02010">
    <property type="entry name" value="REJ"/>
    <property type="match status" value="1"/>
</dbReference>
<evidence type="ECO:0000256" key="5">
    <source>
        <dbReference type="ARBA" id="ARBA00023136"/>
    </source>
</evidence>
<proteinExistence type="predicted"/>
<evidence type="ECO:0000313" key="7">
    <source>
        <dbReference type="EMBL" id="CAH2983376.1"/>
    </source>
</evidence>
<dbReference type="PANTHER" id="PTHR46730:SF1">
    <property type="entry name" value="PLAT DOMAIN-CONTAINING PROTEIN"/>
    <property type="match status" value="1"/>
</dbReference>